<comment type="caution">
    <text evidence="2">The sequence shown here is derived from an EMBL/GenBank/DDBJ whole genome shotgun (WGS) entry which is preliminary data.</text>
</comment>
<feature type="compositionally biased region" description="Polar residues" evidence="1">
    <location>
        <begin position="1"/>
        <end position="24"/>
    </location>
</feature>
<accession>A0A250XM31</accession>
<keyword evidence="3" id="KW-1185">Reference proteome</keyword>
<sequence length="456" mass="49968">MLNILSNLIHKTQDSTGHSSTQQGTEKESSRDIRETVDSTDDLKHEWHFQSGEGDQGATGSLLSLRGCKLRATPSSPSQPMSNSASQQKPQASSDVNNSGHSPGSVPLLQGMNIADLRSISKLMSGPQEDGKNKSAFKILIDISCKGHVPEEENDHAHQPPLSVDILMPLYNRSVHKTQKLTDFEHSLPIFFAGAVEKPQILCGSTYPRLCIDMPDASPSIITRAFTSATTQPQHSASSSAEHVEEGSAVIISGGDEQIQPEDDPSNLYLTKGLRNQKTELLHMRMPSMPHEPPQVQSESGIFKSGRKGAAYYSVEGIAKMTCLQVEGNEVIRENQDGQGVQGRMIEVWVSIGELSEAQEGEPISSPLSNCDSKTVVPSGSVTAAALTNNTGERNDSKGKKHRKGHERKECPSNLRCELSRYSEAWRVLNDFAVDKIMLMSWILLVMKMRLRCLQK</sequence>
<feature type="region of interest" description="Disordered" evidence="1">
    <location>
        <begin position="70"/>
        <end position="109"/>
    </location>
</feature>
<feature type="compositionally biased region" description="Low complexity" evidence="1">
    <location>
        <begin position="74"/>
        <end position="88"/>
    </location>
</feature>
<dbReference type="Proteomes" id="UP000232323">
    <property type="component" value="Unassembled WGS sequence"/>
</dbReference>
<feature type="compositionally biased region" description="Polar residues" evidence="1">
    <location>
        <begin position="89"/>
        <end position="102"/>
    </location>
</feature>
<evidence type="ECO:0000256" key="1">
    <source>
        <dbReference type="SAM" id="MobiDB-lite"/>
    </source>
</evidence>
<organism evidence="2 3">
    <name type="scientific">Chlamydomonas eustigma</name>
    <dbReference type="NCBI Taxonomy" id="1157962"/>
    <lineage>
        <taxon>Eukaryota</taxon>
        <taxon>Viridiplantae</taxon>
        <taxon>Chlorophyta</taxon>
        <taxon>core chlorophytes</taxon>
        <taxon>Chlorophyceae</taxon>
        <taxon>CS clade</taxon>
        <taxon>Chlamydomonadales</taxon>
        <taxon>Chlamydomonadaceae</taxon>
        <taxon>Chlamydomonas</taxon>
    </lineage>
</organism>
<name>A0A250XM31_9CHLO</name>
<protein>
    <submittedName>
        <fullName evidence="2">Uncharacterized protein</fullName>
    </submittedName>
</protein>
<evidence type="ECO:0000313" key="2">
    <source>
        <dbReference type="EMBL" id="GAX84096.1"/>
    </source>
</evidence>
<dbReference type="EMBL" id="BEGY01000116">
    <property type="protein sequence ID" value="GAX84096.1"/>
    <property type="molecule type" value="Genomic_DNA"/>
</dbReference>
<feature type="region of interest" description="Disordered" evidence="1">
    <location>
        <begin position="1"/>
        <end position="38"/>
    </location>
</feature>
<feature type="compositionally biased region" description="Basic and acidic residues" evidence="1">
    <location>
        <begin position="25"/>
        <end position="38"/>
    </location>
</feature>
<dbReference type="AlphaFoldDB" id="A0A250XM31"/>
<gene>
    <name evidence="2" type="ORF">CEUSTIGMA_g11519.t1</name>
</gene>
<reference evidence="2 3" key="1">
    <citation type="submission" date="2017-08" db="EMBL/GenBank/DDBJ databases">
        <title>Acidophilic green algal genome provides insights into adaptation to an acidic environment.</title>
        <authorList>
            <person name="Hirooka S."/>
            <person name="Hirose Y."/>
            <person name="Kanesaki Y."/>
            <person name="Higuchi S."/>
            <person name="Fujiwara T."/>
            <person name="Onuma R."/>
            <person name="Era A."/>
            <person name="Ohbayashi R."/>
            <person name="Uzuka A."/>
            <person name="Nozaki H."/>
            <person name="Yoshikawa H."/>
            <person name="Miyagishima S.Y."/>
        </authorList>
    </citation>
    <scope>NUCLEOTIDE SEQUENCE [LARGE SCALE GENOMIC DNA]</scope>
    <source>
        <strain evidence="2 3">NIES-2499</strain>
    </source>
</reference>
<proteinExistence type="predicted"/>
<evidence type="ECO:0000313" key="3">
    <source>
        <dbReference type="Proteomes" id="UP000232323"/>
    </source>
</evidence>
<feature type="region of interest" description="Disordered" evidence="1">
    <location>
        <begin position="388"/>
        <end position="410"/>
    </location>
</feature>